<keyword evidence="7" id="KW-0067">ATP-binding</keyword>
<dbReference type="GO" id="GO:0005524">
    <property type="term" value="F:ATP binding"/>
    <property type="evidence" value="ECO:0007669"/>
    <property type="project" value="UniProtKB-KW"/>
</dbReference>
<dbReference type="InterPro" id="IPR011527">
    <property type="entry name" value="ABC1_TM_dom"/>
</dbReference>
<dbReference type="Gene3D" id="1.20.1560.10">
    <property type="entry name" value="ABC transporter type 1, transmembrane domain"/>
    <property type="match status" value="1"/>
</dbReference>
<keyword evidence="4 5" id="KW-0472">Membrane</keyword>
<dbReference type="EMBL" id="DYVE01000286">
    <property type="protein sequence ID" value="HJG29181.1"/>
    <property type="molecule type" value="Genomic_DNA"/>
</dbReference>
<feature type="domain" description="ABC transmembrane type-1" evidence="6">
    <location>
        <begin position="21"/>
        <end position="294"/>
    </location>
</feature>
<evidence type="ECO:0000256" key="3">
    <source>
        <dbReference type="ARBA" id="ARBA00022989"/>
    </source>
</evidence>
<feature type="transmembrane region" description="Helical" evidence="5">
    <location>
        <begin position="21"/>
        <end position="46"/>
    </location>
</feature>
<reference evidence="7" key="2">
    <citation type="submission" date="2021-09" db="EMBL/GenBank/DDBJ databases">
        <authorList>
            <person name="Gilroy R."/>
        </authorList>
    </citation>
    <scope>NUCLEOTIDE SEQUENCE</scope>
    <source>
        <strain evidence="7">ChiBcec21-2208</strain>
    </source>
</reference>
<dbReference type="AlphaFoldDB" id="A0A921IM33"/>
<feature type="transmembrane region" description="Helical" evidence="5">
    <location>
        <begin position="246"/>
        <end position="266"/>
    </location>
</feature>
<dbReference type="PANTHER" id="PTHR43394:SF1">
    <property type="entry name" value="ATP-BINDING CASSETTE SUB-FAMILY B MEMBER 10, MITOCHONDRIAL"/>
    <property type="match status" value="1"/>
</dbReference>
<dbReference type="InterPro" id="IPR036640">
    <property type="entry name" value="ABC1_TM_sf"/>
</dbReference>
<keyword evidence="2 5" id="KW-0812">Transmembrane</keyword>
<name>A0A921IM33_9FIRM</name>
<dbReference type="GO" id="GO:0015421">
    <property type="term" value="F:ABC-type oligopeptide transporter activity"/>
    <property type="evidence" value="ECO:0007669"/>
    <property type="project" value="TreeGrafter"/>
</dbReference>
<keyword evidence="3 5" id="KW-1133">Transmembrane helix</keyword>
<sequence length="360" mass="39269">MFALFSRILKLSGRYKGRIQGAVVCAFLESILSKMPIFLAFVVLSGFAAGTLTGQTCLYVGLGLGASVLVQMLVHYLSDSLQSAAGYLMFADKRMELGGHLRKLPMGYFTSGNIGKISSVLSTDMVFIEEVAMSTLGNMISYLLSALVLLVFMFYLNWQLGLIAAVVTILAWLVSKGMNKVSLREAAGRQEQSERLTDAVLSFVEGIGVIKSYNLLGEKSEELTGNFKQSRNTSLAFERKMTPWTMGLNILYGIGIAAIFGLAIFLEQNGGLSLAYVLGVLLFVFDLFGPLKALYGEASRLTVMNAALDRIEAVLDEPELPDTGKQHLPVQAQPGQPEVQFSDVAFAYQDKEVLHHISFA</sequence>
<gene>
    <name evidence="7" type="ORF">K8V20_11130</name>
</gene>
<evidence type="ECO:0000313" key="7">
    <source>
        <dbReference type="EMBL" id="HJG29181.1"/>
    </source>
</evidence>
<feature type="transmembrane region" description="Helical" evidence="5">
    <location>
        <begin position="158"/>
        <end position="175"/>
    </location>
</feature>
<dbReference type="GO" id="GO:0005886">
    <property type="term" value="C:plasma membrane"/>
    <property type="evidence" value="ECO:0007669"/>
    <property type="project" value="UniProtKB-SubCell"/>
</dbReference>
<feature type="non-terminal residue" evidence="7">
    <location>
        <position position="360"/>
    </location>
</feature>
<comment type="caution">
    <text evidence="7">The sequence shown here is derived from an EMBL/GenBank/DDBJ whole genome shotgun (WGS) entry which is preliminary data.</text>
</comment>
<dbReference type="CDD" id="cd07346">
    <property type="entry name" value="ABC_6TM_exporters"/>
    <property type="match status" value="1"/>
</dbReference>
<dbReference type="PANTHER" id="PTHR43394">
    <property type="entry name" value="ATP-DEPENDENT PERMEASE MDL1, MITOCHONDRIAL"/>
    <property type="match status" value="1"/>
</dbReference>
<evidence type="ECO:0000259" key="6">
    <source>
        <dbReference type="PROSITE" id="PS50929"/>
    </source>
</evidence>
<feature type="transmembrane region" description="Helical" evidence="5">
    <location>
        <begin position="272"/>
        <end position="295"/>
    </location>
</feature>
<feature type="transmembrane region" description="Helical" evidence="5">
    <location>
        <begin position="58"/>
        <end position="77"/>
    </location>
</feature>
<dbReference type="SUPFAM" id="SSF90123">
    <property type="entry name" value="ABC transporter transmembrane region"/>
    <property type="match status" value="1"/>
</dbReference>
<dbReference type="Proteomes" id="UP000782880">
    <property type="component" value="Unassembled WGS sequence"/>
</dbReference>
<evidence type="ECO:0000256" key="1">
    <source>
        <dbReference type="ARBA" id="ARBA00004651"/>
    </source>
</evidence>
<protein>
    <submittedName>
        <fullName evidence="7">ABC transporter ATP-binding protein/permease</fullName>
    </submittedName>
</protein>
<evidence type="ECO:0000256" key="2">
    <source>
        <dbReference type="ARBA" id="ARBA00022692"/>
    </source>
</evidence>
<organism evidence="7 8">
    <name type="scientific">Subdoligranulum variabile</name>
    <dbReference type="NCBI Taxonomy" id="214851"/>
    <lineage>
        <taxon>Bacteria</taxon>
        <taxon>Bacillati</taxon>
        <taxon>Bacillota</taxon>
        <taxon>Clostridia</taxon>
        <taxon>Eubacteriales</taxon>
        <taxon>Oscillospiraceae</taxon>
        <taxon>Subdoligranulum</taxon>
    </lineage>
</organism>
<dbReference type="Pfam" id="PF00664">
    <property type="entry name" value="ABC_membrane"/>
    <property type="match status" value="1"/>
</dbReference>
<keyword evidence="7" id="KW-0547">Nucleotide-binding</keyword>
<accession>A0A921IM33</accession>
<evidence type="ECO:0000256" key="4">
    <source>
        <dbReference type="ARBA" id="ARBA00023136"/>
    </source>
</evidence>
<dbReference type="InterPro" id="IPR039421">
    <property type="entry name" value="Type_1_exporter"/>
</dbReference>
<comment type="subcellular location">
    <subcellularLocation>
        <location evidence="1">Cell membrane</location>
        <topology evidence="1">Multi-pass membrane protein</topology>
    </subcellularLocation>
</comment>
<evidence type="ECO:0000313" key="8">
    <source>
        <dbReference type="Proteomes" id="UP000782880"/>
    </source>
</evidence>
<reference evidence="7" key="1">
    <citation type="journal article" date="2021" name="PeerJ">
        <title>Extensive microbial diversity within the chicken gut microbiome revealed by metagenomics and culture.</title>
        <authorList>
            <person name="Gilroy R."/>
            <person name="Ravi A."/>
            <person name="Getino M."/>
            <person name="Pursley I."/>
            <person name="Horton D.L."/>
            <person name="Alikhan N.F."/>
            <person name="Baker D."/>
            <person name="Gharbi K."/>
            <person name="Hall N."/>
            <person name="Watson M."/>
            <person name="Adriaenssens E.M."/>
            <person name="Foster-Nyarko E."/>
            <person name="Jarju S."/>
            <person name="Secka A."/>
            <person name="Antonio M."/>
            <person name="Oren A."/>
            <person name="Chaudhuri R.R."/>
            <person name="La Ragione R."/>
            <person name="Hildebrand F."/>
            <person name="Pallen M.J."/>
        </authorList>
    </citation>
    <scope>NUCLEOTIDE SEQUENCE</scope>
    <source>
        <strain evidence="7">ChiBcec21-2208</strain>
    </source>
</reference>
<proteinExistence type="predicted"/>
<feature type="transmembrane region" description="Helical" evidence="5">
    <location>
        <begin position="131"/>
        <end position="152"/>
    </location>
</feature>
<evidence type="ECO:0000256" key="5">
    <source>
        <dbReference type="SAM" id="Phobius"/>
    </source>
</evidence>
<dbReference type="PROSITE" id="PS50929">
    <property type="entry name" value="ABC_TM1F"/>
    <property type="match status" value="1"/>
</dbReference>